<evidence type="ECO:0000313" key="3">
    <source>
        <dbReference type="EMBL" id="SDF06887.1"/>
    </source>
</evidence>
<feature type="transmembrane region" description="Helical" evidence="1">
    <location>
        <begin position="64"/>
        <end position="84"/>
    </location>
</feature>
<feature type="transmembrane region" description="Helical" evidence="1">
    <location>
        <begin position="190"/>
        <end position="209"/>
    </location>
</feature>
<dbReference type="RefSeq" id="WP_091227801.1">
    <property type="nucleotide sequence ID" value="NZ_FNBG01000005.1"/>
</dbReference>
<dbReference type="Gene3D" id="3.30.565.10">
    <property type="entry name" value="Histidine kinase-like ATPase, C-terminal domain"/>
    <property type="match status" value="1"/>
</dbReference>
<dbReference type="InterPro" id="IPR036890">
    <property type="entry name" value="HATPase_C_sf"/>
</dbReference>
<gene>
    <name evidence="3" type="ORF">SAMN04488542_105131</name>
</gene>
<dbReference type="InterPro" id="IPR032834">
    <property type="entry name" value="NatK-like_C"/>
</dbReference>
<dbReference type="Pfam" id="PF14501">
    <property type="entry name" value="HATPase_c_5"/>
    <property type="match status" value="1"/>
</dbReference>
<dbReference type="Proteomes" id="UP000198972">
    <property type="component" value="Unassembled WGS sequence"/>
</dbReference>
<keyword evidence="1" id="KW-1133">Transmembrane helix</keyword>
<reference evidence="3 4" key="1">
    <citation type="submission" date="2016-10" db="EMBL/GenBank/DDBJ databases">
        <authorList>
            <person name="de Groot N.N."/>
        </authorList>
    </citation>
    <scope>NUCLEOTIDE SEQUENCE [LARGE SCALE GENOMIC DNA]</scope>
    <source>
        <strain evidence="3 4">DSM 28129</strain>
    </source>
</reference>
<dbReference type="CDD" id="cd16935">
    <property type="entry name" value="HATPase_AgrC-ComD-like"/>
    <property type="match status" value="1"/>
</dbReference>
<evidence type="ECO:0000259" key="2">
    <source>
        <dbReference type="Pfam" id="PF14501"/>
    </source>
</evidence>
<keyword evidence="4" id="KW-1185">Reference proteome</keyword>
<protein>
    <submittedName>
        <fullName evidence="3">GHKL domain-containing protein</fullName>
    </submittedName>
</protein>
<proteinExistence type="predicted"/>
<feature type="transmembrane region" description="Helical" evidence="1">
    <location>
        <begin position="91"/>
        <end position="108"/>
    </location>
</feature>
<dbReference type="PANTHER" id="PTHR40448:SF1">
    <property type="entry name" value="TWO-COMPONENT SENSOR HISTIDINE KINASE"/>
    <property type="match status" value="1"/>
</dbReference>
<dbReference type="PANTHER" id="PTHR40448">
    <property type="entry name" value="TWO-COMPONENT SENSOR HISTIDINE KINASE"/>
    <property type="match status" value="1"/>
</dbReference>
<dbReference type="OrthoDB" id="3173688at2"/>
<organism evidence="3 4">
    <name type="scientific">Fontibacillus panacisegetis</name>
    <dbReference type="NCBI Taxonomy" id="670482"/>
    <lineage>
        <taxon>Bacteria</taxon>
        <taxon>Bacillati</taxon>
        <taxon>Bacillota</taxon>
        <taxon>Bacilli</taxon>
        <taxon>Bacillales</taxon>
        <taxon>Paenibacillaceae</taxon>
        <taxon>Fontibacillus</taxon>
    </lineage>
</organism>
<dbReference type="AlphaFoldDB" id="A0A1G7I277"/>
<feature type="domain" description="Sensor histidine kinase NatK-like C-terminal" evidence="2">
    <location>
        <begin position="322"/>
        <end position="420"/>
    </location>
</feature>
<feature type="transmembrane region" description="Helical" evidence="1">
    <location>
        <begin position="149"/>
        <end position="170"/>
    </location>
</feature>
<sequence>MTGIQYLLQQFSGYAVLIPGGIIMGMTVNRFIPNKGYWLYRLIPVLFFSLVIGIPSWIGDENPLIIFPFFAAVFLICYTGPWYARLIISTIFYSLLLPMNMMIDSAATRTLDSFTYILIAIKTLLWGIFLLLARRLVTKERMLIRSVKLWALLGGLSLAPLFATLSFTFWNARWFPVEAYNSILRFGYTILPFSVLSALALLAALILLSRHEELELQQKLAEIQAVYYQGLQREQSEVHTLRHDLRNHVLVAQSLLRQGDVSGAEQYLEELSDSIALIGFRHICDNDIANAVLSSKLSIMELENMQADWQISLPKQLAIPDIELCALLGNAVDNAIEAVRDAQDKRIIIRARADKGFLMLRVENALGKRPHCENGVFKTTKDHVAMHGFGLASMQEIVRKYNGSLDAIASNGRFELIVSVPLAESK</sequence>
<keyword evidence="1" id="KW-0812">Transmembrane</keyword>
<name>A0A1G7I277_9BACL</name>
<evidence type="ECO:0000256" key="1">
    <source>
        <dbReference type="SAM" id="Phobius"/>
    </source>
</evidence>
<dbReference type="GO" id="GO:0042802">
    <property type="term" value="F:identical protein binding"/>
    <property type="evidence" value="ECO:0007669"/>
    <property type="project" value="TreeGrafter"/>
</dbReference>
<accession>A0A1G7I277</accession>
<evidence type="ECO:0000313" key="4">
    <source>
        <dbReference type="Proteomes" id="UP000198972"/>
    </source>
</evidence>
<dbReference type="STRING" id="670482.SAMN04488542_105131"/>
<dbReference type="EMBL" id="FNBG01000005">
    <property type="protein sequence ID" value="SDF06887.1"/>
    <property type="molecule type" value="Genomic_DNA"/>
</dbReference>
<feature type="transmembrane region" description="Helical" evidence="1">
    <location>
        <begin position="114"/>
        <end position="137"/>
    </location>
</feature>
<feature type="transmembrane region" description="Helical" evidence="1">
    <location>
        <begin position="38"/>
        <end position="58"/>
    </location>
</feature>
<feature type="transmembrane region" description="Helical" evidence="1">
    <location>
        <begin position="6"/>
        <end position="26"/>
    </location>
</feature>
<dbReference type="SUPFAM" id="SSF55874">
    <property type="entry name" value="ATPase domain of HSP90 chaperone/DNA topoisomerase II/histidine kinase"/>
    <property type="match status" value="1"/>
</dbReference>
<keyword evidence="1" id="KW-0472">Membrane</keyword>